<keyword evidence="2 3" id="KW-0067">ATP-binding</keyword>
<evidence type="ECO:0000256" key="4">
    <source>
        <dbReference type="SAM" id="MobiDB-lite"/>
    </source>
</evidence>
<dbReference type="InterPro" id="IPR011009">
    <property type="entry name" value="Kinase-like_dom_sf"/>
</dbReference>
<dbReference type="Proteomes" id="UP000186817">
    <property type="component" value="Unassembled WGS sequence"/>
</dbReference>
<dbReference type="Gene3D" id="1.10.510.10">
    <property type="entry name" value="Transferase(Phosphotransferase) domain 1"/>
    <property type="match status" value="1"/>
</dbReference>
<dbReference type="GO" id="GO:0015074">
    <property type="term" value="P:DNA integration"/>
    <property type="evidence" value="ECO:0007669"/>
    <property type="project" value="InterPro"/>
</dbReference>
<evidence type="ECO:0000256" key="1">
    <source>
        <dbReference type="ARBA" id="ARBA00022741"/>
    </source>
</evidence>
<dbReference type="SUPFAM" id="SSF53098">
    <property type="entry name" value="Ribonuclease H-like"/>
    <property type="match status" value="1"/>
</dbReference>
<keyword evidence="1 3" id="KW-0547">Nucleotide-binding</keyword>
<feature type="binding site" evidence="3">
    <location>
        <position position="434"/>
    </location>
    <ligand>
        <name>ATP</name>
        <dbReference type="ChEBI" id="CHEBI:30616"/>
    </ligand>
</feature>
<dbReference type="SMART" id="SM00220">
    <property type="entry name" value="S_TKc"/>
    <property type="match status" value="1"/>
</dbReference>
<proteinExistence type="predicted"/>
<gene>
    <name evidence="6" type="primary">JNK</name>
    <name evidence="6" type="ORF">AK812_SmicGene30110</name>
</gene>
<dbReference type="GO" id="GO:0004672">
    <property type="term" value="F:protein kinase activity"/>
    <property type="evidence" value="ECO:0007669"/>
    <property type="project" value="InterPro"/>
</dbReference>
<evidence type="ECO:0000259" key="5">
    <source>
        <dbReference type="PROSITE" id="PS50994"/>
    </source>
</evidence>
<protein>
    <submittedName>
        <fullName evidence="6">Stress-activated protein kinase JNK</fullName>
    </submittedName>
</protein>
<keyword evidence="6" id="KW-0418">Kinase</keyword>
<dbReference type="InterPro" id="IPR050117">
    <property type="entry name" value="MAPK"/>
</dbReference>
<evidence type="ECO:0000256" key="3">
    <source>
        <dbReference type="PROSITE-ProRule" id="PRU10141"/>
    </source>
</evidence>
<dbReference type="InterPro" id="IPR036397">
    <property type="entry name" value="RNaseH_sf"/>
</dbReference>
<sequence>MTRLPKDPYCDACQRAKTENIKSHRQDSPCDKEFEKFGGDHDTIDTMVLHGLGNRGNHGETDAVVFYDLATGWLESVPVKSRTNTETLRVFEQVFGELRDVNTFSMDVERRYAPSQMREVYCDKAREFISVRKKVGIPVMRSTPGMPRTNAVAESKVKLVLHGARVALRQAGLEAKFWPYAGCRHFCLARNIEINAGESAFQRRYGEFKCDGQHLPYGCLIGLFPLPSRKKLDEVPAMKRFSGEEYATPADIEDDAESVDFPDGVPDLDEWIEDGDEKMRRFQPAFDLQVYNPTESDDLITTGQTVAVEPQRLQEESAAKKRKIHGSSGETGEVQALRKEGVIRTDHLLELEASDFEAVSMPLLMKTRLRKYRVRNVRPETAQAQDAQEMPARPDDEREELRNYVLGELLGEGSYGSVYKALDTRTRNQVAIKKIGGCLQLAPGGPQKKLTYSLLCGVYIDSAGIWHRDLKPGLSRRDPKRLDKQLTDHVVTRYWMAPELILGLRYTKTIDLGSVGCILAEILAIREGVPVKERQPLFVGSSLFPFPPNEGEGLSPRANDAPEQQDQVSLIYDILATPEAAYVDGSGLKFPGADDSAVMLFKAMVRPIRFNTEAKRNAAISRVSIEARAMQKYLPCASVAAAPAEPVVQHSPVAKISEQQHSPVTKISEEDVKQAQAAWASAIRSISKTYLDGGDYVAAAAKAAGELYGYGHTDVLFKPTKDAGFAINGGKGWSNVVFRNHQVDVSGNVAIAMGNYFFTSAADRSKTKVEYTFGYKKNADGKVRIFLHHSSVPFASPAAEISEEEVKNAQAAWATAIKTISKTYLDGGDYKAAAGKAAGELYGYGHTDVLFKPTKAAEAPFRPTGADAMSYFVGHKAVENGYAEDAGFAINGGKGWSDVVFQNHQIDISAKVAIAMGTYFFTSAADGSKTKVEYTFGYKKNADGKVRIFLHHSSVPYRLPPAAPTAKISEEEVKSVQAAWANAIKSISKTYADGGDYVAAAAKAAGELYGYGHTDVLFKPTKAAEAPFRPTAADAMSYFVGHKAVKNGYAEDAGFAINGGKGWSDVVFQNHKIDISAKVAIAMGTYFFTSAADGSKTKVEYTFGYKKNADGKVRIFLHHSSVPYRLPPAAPTAKISEEEVKSVQAAWANAIKSISKTYADGGDYVAAAAKAAGELYGYGHTDVLFKPTKAAEAPFRPTAADAMSYFVGHKAVKNGYAEDAGFAINGGKGWSDVVFENHKIDITGDVAIAMGTYFFTNAADGSKAKVEYTFGYKRNADGKLRICLHHSSVPFSLPPSTQLSEQEVKNAQAAWANAIKSISKTYLDGGDYVAAAAEAAGELYGYGHTDVLFKPTKAAEAPFRPTAAEAMSYFVGHDAVEKGYAEDAGFAINGGKGWSNVVFHNHQIDVTGNTALAMGTYFFTSASDGSKTKVEYTFGYKKNADGKVRIFLHHSSVPYSLPPAAPTAKISEEEVKTVQAAWANAIKSISKTYLDGGDYVAAAAKAAGELYGYGHTDVLFKPTKAAEAPFRPTAADAMSYFVGHKAVKNGYAEDAGFAINGGKGWSDVVFENHKIDITGDVAIAMGTYFFTNAADGSKAKVEYTFGYKRNADGKLRICLHHSSVPFSLPPSTQLSEQEVKNAQAAWANAIKSISKTYLDGGDYVAAAAEAAGELYGYGHTDVLFKPTKAAEAPFRPTAAEAMSYFVGHDAVEKGYAEDAGFAINGGKGWSNVVFHNHQIDVTGNTALAMGTYFFTSASDGSKTKVEYTFGYKKNADGKVRIFLHHSSVPYSLPPAAPTAKISEEEVKSVQAAWANAIKSISKTYLDGGDYVAAAAKAAGELYGYGHTDVLFKPTKAAEAPFRPTAADAMSYFVGHKAVKNGYAEDAGFAINGGKGWSDVVFENHKIDITGDVAIAMGTYFFTNAADGSKAKVEYTFGYKRNADGKLRICLHHSSVPFSLPPSTQLSEQEVKNAQAAWANAIKSISKTYLDGGDYVAAAAEAAGELYGYGHTDVLFKPTKAAEAPFRPTAAEAMSYFVGHDAVEKGYAEDAGFAINGGKGWSNVVFHNHQIDVTGNTALAMGTYFFTSASDGSKTKVEYTFGYKKNADGKVRIFLHHSSVPYSVTPASPTAAITEAEVKCVQAAWARAIKSISQTYLDGGDYVAAATEAAGALYGYGHTNVLFKPTKAAQAQFRPTAEDAMSYFVGHKAVKNGYAEDAGFAINGGKGWSDVVFQNHKIDVNGTVAIAMGTYFFTSAADGSKTKVEYTFGYKRNADGKVRIFLHHSSVPYSLPPVTSTAKISDEEVKSVQAAWANAIKSISKTYLHGGDYVAAAAKAAGELYGYGHTNVLFKPTKAAKAPFRPTGADAMSYFVGHKAVENGYVEDAGFAINGGKGWSDVVFENHKIDITGDVAIAMGTYFFTNAADGSKAKVEYTFGYKRNADGKLRIFLHHSSVPFSPPTPSAADEVSEDEVVTAQAAWASAIKSISQIYLDGGDYVAAAGKAAGELYGYGHTDVLFKPTKAAEAPFRPTGADAMSYFVGHKAVEKGYAEDAGFAINGGKGWSDVVFQNHQIDISAKVAIAMGTYFFTSAADGSKTKVEYTFGYKKNADGKVRIFLHHSSVPYRLPPAAPTAKISEEEVKSVQAAWANAIKSISKTYADGGDYVAAAAKAAGELYGYGHTDVLFKPTKAAEAPFRPTAADAMSYFVGHKAVKNGYAEDAGFAINGGKGWSDVVFENHKIDITGDVAIAMGTYFFTSAADGSKAKVEYTFGYKRNADGKLRIFLHHSSVPFSPPTPSAADEVSEDEVVTAQAAWASAIKSISQIYLDGGDYVAAAGKAAGELYGYGHTDVLFKPTKAAEAPFRPTGADAMSYFVGHKAVEKGYAEDAGFAINGGKGWSDVVFQNHQIDISAKVAIAMGTYFFTSAADGSKTKVEYTFGYKKNADGKVRIFLHHSSVPYRLPPAAPTAKISEEEVKSVQAAWANAIKSISKTYADGGDYVAAAAKAAGELYGYGHTDVLFKPTKAAEAPFRPTAADAMSYFVGHKAVKNGYAEDAGFAINGGKGWSDVVFENHKIDITGDVAIAMGTYFFTNAADGSKAKVEYTFGYKRNADGKLRIFLHHSSVPFSPPTPSAADEVSEDEVVTAQAAWASAIKSISQIYLDGGDYVAAAGKAAGELYGYGHTDVLFKPTKAAEAPFRPTGADAMSYFVGHKAVENGYVEDAGFAINGGKGWSDVVFQNHQIDISAKVAIAMGTYFFTSAADGSKTKVEYTFGYKKNADGKVRIFLHHSSVPYSLPPAAPTAKISEEQVKSVQAAWANAIKSISKTYLQRGDYVAAAAKAAGELYGYGHTNVLFKPTKAAEAPFRPTGADAMSYFVGHKAVENGYLEDAGFAINGGKGWSDVVFQNHKIDISGDVAIAMGTYFFTNAADGSKAKVEYTFGYKRNADGKLRICLHHSSVPFAADGKPKVQPAVMGHVLETLSGA</sequence>
<feature type="region of interest" description="Disordered" evidence="4">
    <location>
        <begin position="314"/>
        <end position="333"/>
    </location>
</feature>
<dbReference type="GO" id="GO:0005524">
    <property type="term" value="F:ATP binding"/>
    <property type="evidence" value="ECO:0007669"/>
    <property type="project" value="UniProtKB-UniRule"/>
</dbReference>
<dbReference type="PROSITE" id="PS00107">
    <property type="entry name" value="PROTEIN_KINASE_ATP"/>
    <property type="match status" value="1"/>
</dbReference>
<dbReference type="InterPro" id="IPR000291">
    <property type="entry name" value="D-Ala_lig_Van_CS"/>
</dbReference>
<dbReference type="GO" id="GO:0003676">
    <property type="term" value="F:nucleic acid binding"/>
    <property type="evidence" value="ECO:0007669"/>
    <property type="project" value="InterPro"/>
</dbReference>
<dbReference type="SUPFAM" id="SSF56112">
    <property type="entry name" value="Protein kinase-like (PK-like)"/>
    <property type="match status" value="1"/>
</dbReference>
<organism evidence="6 7">
    <name type="scientific">Symbiodinium microadriaticum</name>
    <name type="common">Dinoflagellate</name>
    <name type="synonym">Zooxanthella microadriatica</name>
    <dbReference type="NCBI Taxonomy" id="2951"/>
    <lineage>
        <taxon>Eukaryota</taxon>
        <taxon>Sar</taxon>
        <taxon>Alveolata</taxon>
        <taxon>Dinophyceae</taxon>
        <taxon>Suessiales</taxon>
        <taxon>Symbiodiniaceae</taxon>
        <taxon>Symbiodinium</taxon>
    </lineage>
</organism>
<comment type="caution">
    <text evidence="6">The sequence shown here is derived from an EMBL/GenBank/DDBJ whole genome shotgun (WGS) entry which is preliminary data.</text>
</comment>
<dbReference type="Gene3D" id="3.30.420.10">
    <property type="entry name" value="Ribonuclease H-like superfamily/Ribonuclease H"/>
    <property type="match status" value="1"/>
</dbReference>
<dbReference type="PANTHER" id="PTHR24055">
    <property type="entry name" value="MITOGEN-ACTIVATED PROTEIN KINASE"/>
    <property type="match status" value="1"/>
</dbReference>
<dbReference type="InterPro" id="IPR001584">
    <property type="entry name" value="Integrase_cat-core"/>
</dbReference>
<keyword evidence="7" id="KW-1185">Reference proteome</keyword>
<dbReference type="EMBL" id="LSRX01000807">
    <property type="protein sequence ID" value="OLP88541.1"/>
    <property type="molecule type" value="Genomic_DNA"/>
</dbReference>
<dbReference type="PROSITE" id="PS50994">
    <property type="entry name" value="INTEGRASE"/>
    <property type="match status" value="1"/>
</dbReference>
<dbReference type="InterPro" id="IPR012337">
    <property type="entry name" value="RNaseH-like_sf"/>
</dbReference>
<evidence type="ECO:0000313" key="6">
    <source>
        <dbReference type="EMBL" id="OLP88541.1"/>
    </source>
</evidence>
<keyword evidence="6" id="KW-0808">Transferase</keyword>
<dbReference type="InterPro" id="IPR000719">
    <property type="entry name" value="Prot_kinase_dom"/>
</dbReference>
<accession>A0A1Q9D050</accession>
<feature type="domain" description="Integrase catalytic" evidence="5">
    <location>
        <begin position="25"/>
        <end position="160"/>
    </location>
</feature>
<name>A0A1Q9D050_SYMMI</name>
<reference evidence="6 7" key="1">
    <citation type="submission" date="2016-02" db="EMBL/GenBank/DDBJ databases">
        <title>Genome analysis of coral dinoflagellate symbionts highlights evolutionary adaptations to a symbiotic lifestyle.</title>
        <authorList>
            <person name="Aranda M."/>
            <person name="Li Y."/>
            <person name="Liew Y.J."/>
            <person name="Baumgarten S."/>
            <person name="Simakov O."/>
            <person name="Wilson M."/>
            <person name="Piel J."/>
            <person name="Ashoor H."/>
            <person name="Bougouffa S."/>
            <person name="Bajic V.B."/>
            <person name="Ryu T."/>
            <person name="Ravasi T."/>
            <person name="Bayer T."/>
            <person name="Micklem G."/>
            <person name="Kim H."/>
            <person name="Bhak J."/>
            <person name="Lajeunesse T.C."/>
            <person name="Voolstra C.R."/>
        </authorList>
    </citation>
    <scope>NUCLEOTIDE SEQUENCE [LARGE SCALE GENOMIC DNA]</scope>
    <source>
        <strain evidence="6 7">CCMP2467</strain>
    </source>
</reference>
<dbReference type="Gene3D" id="3.30.200.20">
    <property type="entry name" value="Phosphorylase Kinase, domain 1"/>
    <property type="match status" value="1"/>
</dbReference>
<evidence type="ECO:0000256" key="2">
    <source>
        <dbReference type="ARBA" id="ARBA00022840"/>
    </source>
</evidence>
<dbReference type="Gene3D" id="3.10.450.50">
    <property type="match status" value="17"/>
</dbReference>
<dbReference type="InterPro" id="IPR017441">
    <property type="entry name" value="Protein_kinase_ATP_BS"/>
</dbReference>
<evidence type="ECO:0000313" key="7">
    <source>
        <dbReference type="Proteomes" id="UP000186817"/>
    </source>
</evidence>
<dbReference type="PROSITE" id="PS00843">
    <property type="entry name" value="DALA_DALA_LIGASE_1"/>
    <property type="match status" value="1"/>
</dbReference>
<dbReference type="SUPFAM" id="SSF54427">
    <property type="entry name" value="NTF2-like"/>
    <property type="match status" value="17"/>
</dbReference>
<dbReference type="InterPro" id="IPR032710">
    <property type="entry name" value="NTF2-like_dom_sf"/>
</dbReference>